<feature type="transmembrane region" description="Helical" evidence="1">
    <location>
        <begin position="67"/>
        <end position="92"/>
    </location>
</feature>
<dbReference type="RefSeq" id="WP_109647041.1">
    <property type="nucleotide sequence ID" value="NZ_QGGB01000007.1"/>
</dbReference>
<evidence type="ECO:0000256" key="1">
    <source>
        <dbReference type="SAM" id="Phobius"/>
    </source>
</evidence>
<dbReference type="OrthoDB" id="1525225at2"/>
<feature type="transmembrane region" description="Helical" evidence="1">
    <location>
        <begin position="12"/>
        <end position="30"/>
    </location>
</feature>
<dbReference type="EMBL" id="QGGB01000007">
    <property type="protein sequence ID" value="PWN06248.1"/>
    <property type="molecule type" value="Genomic_DNA"/>
</dbReference>
<evidence type="ECO:0000313" key="2">
    <source>
        <dbReference type="EMBL" id="PWN06248.1"/>
    </source>
</evidence>
<protein>
    <recommendedName>
        <fullName evidence="4">ATP synthase I chain</fullName>
    </recommendedName>
</protein>
<dbReference type="AlphaFoldDB" id="A0A316TR16"/>
<accession>A0A316TR16</accession>
<keyword evidence="3" id="KW-1185">Reference proteome</keyword>
<organism evidence="2 3">
    <name type="scientific">Rhodohalobacter mucosus</name>
    <dbReference type="NCBI Taxonomy" id="2079485"/>
    <lineage>
        <taxon>Bacteria</taxon>
        <taxon>Pseudomonadati</taxon>
        <taxon>Balneolota</taxon>
        <taxon>Balneolia</taxon>
        <taxon>Balneolales</taxon>
        <taxon>Balneolaceae</taxon>
        <taxon>Rhodohalobacter</taxon>
    </lineage>
</organism>
<name>A0A316TR16_9BACT</name>
<reference evidence="2 3" key="1">
    <citation type="submission" date="2018-05" db="EMBL/GenBank/DDBJ databases">
        <title>Rhodohalobacter halophilus gen. nov., sp. nov., a moderately halophilic member of the family Balneolaceae.</title>
        <authorList>
            <person name="Liu Z.-W."/>
        </authorList>
    </citation>
    <scope>NUCLEOTIDE SEQUENCE [LARGE SCALE GENOMIC DNA]</scope>
    <source>
        <strain evidence="2 3">8A47</strain>
    </source>
</reference>
<comment type="caution">
    <text evidence="2">The sequence shown here is derived from an EMBL/GenBank/DDBJ whole genome shotgun (WGS) entry which is preliminary data.</text>
</comment>
<keyword evidence="1" id="KW-0472">Membrane</keyword>
<feature type="transmembrane region" description="Helical" evidence="1">
    <location>
        <begin position="36"/>
        <end position="55"/>
    </location>
</feature>
<proteinExistence type="predicted"/>
<evidence type="ECO:0000313" key="3">
    <source>
        <dbReference type="Proteomes" id="UP000245533"/>
    </source>
</evidence>
<dbReference type="Proteomes" id="UP000245533">
    <property type="component" value="Unassembled WGS sequence"/>
</dbReference>
<evidence type="ECO:0008006" key="4">
    <source>
        <dbReference type="Google" id="ProtNLM"/>
    </source>
</evidence>
<gene>
    <name evidence="2" type="ORF">DDZ15_10490</name>
</gene>
<sequence length="128" mass="14231">MGNSQKQIPARIVAALGIYAFLHLITALFLPEGTVAGWIAGYILGLLAVIMHYLFSLFTRKVDDAHFAPVFLAGLLLRFLIVLSLFLVLILTEKFDQFSFTVGFLISYIFHSVNDVILLNKKLTNLSG</sequence>
<keyword evidence="1" id="KW-0812">Transmembrane</keyword>
<feature type="transmembrane region" description="Helical" evidence="1">
    <location>
        <begin position="98"/>
        <end position="119"/>
    </location>
</feature>
<keyword evidence="1" id="KW-1133">Transmembrane helix</keyword>